<evidence type="ECO:0000313" key="2">
    <source>
        <dbReference type="EMBL" id="CAI4218775.1"/>
    </source>
</evidence>
<reference evidence="2" key="1">
    <citation type="submission" date="2022-11" db="EMBL/GenBank/DDBJ databases">
        <authorList>
            <person name="Scott C."/>
            <person name="Bruce N."/>
        </authorList>
    </citation>
    <scope>NUCLEOTIDE SEQUENCE</scope>
</reference>
<accession>A0A9P1HA69</accession>
<gene>
    <name evidence="2" type="ORF">PPNO1_LOCUS8349</name>
</gene>
<feature type="compositionally biased region" description="Low complexity" evidence="1">
    <location>
        <begin position="399"/>
        <end position="410"/>
    </location>
</feature>
<feature type="compositionally biased region" description="Polar residues" evidence="1">
    <location>
        <begin position="1"/>
        <end position="11"/>
    </location>
</feature>
<evidence type="ECO:0000256" key="1">
    <source>
        <dbReference type="SAM" id="MobiDB-lite"/>
    </source>
</evidence>
<dbReference type="AlphaFoldDB" id="A0A9P1HA69"/>
<feature type="region of interest" description="Disordered" evidence="1">
    <location>
        <begin position="386"/>
        <end position="429"/>
    </location>
</feature>
<feature type="compositionally biased region" description="Low complexity" evidence="1">
    <location>
        <begin position="32"/>
        <end position="58"/>
    </location>
</feature>
<dbReference type="Proteomes" id="UP000838763">
    <property type="component" value="Unassembled WGS sequence"/>
</dbReference>
<dbReference type="OrthoDB" id="5244857at2759"/>
<feature type="compositionally biased region" description="Polar residues" evidence="1">
    <location>
        <begin position="96"/>
        <end position="108"/>
    </location>
</feature>
<proteinExistence type="predicted"/>
<keyword evidence="3" id="KW-1185">Reference proteome</keyword>
<sequence length="545" mass="59471">MRSISPAQSFQLGDDQTYMSEQREIPRKAIGSPRSRSSSNASISSVRSAISVASRRPSTPAAQICTPVREEEESGFRSPTLANPRKEASPKKRATPVNSPVRSGSVSKNKGRKNSRQSNSKKQLSARKPSRGNSRWTFTENVTELFSGQLFKKVEADEMLTPEQVEAYTRRREAKAEMAERREMDALEAIRSILEEEEDTDGPGGPFHLEELARRIEDVTAAGVAATQRRRSPPITSDFTNDVIRRDFSVRRKPVRSGSGRGLKVSSPLSHRKQAPFPVSQLKTPPASSAAMSKPKPSPGSTPCTMTMPGFRHGPIRISKSGLEVKFDAENTLDWTAFQMAILGGAGDFFYGSADFTPQYSEEEEVADLKEWLGEMGFSSIGALISSQPVERPEDSDESSSSSPISTTSSCYDEGDEAGDDEEDSANLPIPVALDYPTGFWNEGKPDTSKFSIGGGCQIKRWTAEGHPKRYNRASCASEISLPQSPMMPLVISSRLAANLHSSSGGAAANDLEVVPMGYNLGHDLGDFLKWEAEHCYAADFEARG</sequence>
<protein>
    <submittedName>
        <fullName evidence="2">Uncharacterized protein</fullName>
    </submittedName>
</protein>
<feature type="compositionally biased region" description="Low complexity" evidence="1">
    <location>
        <begin position="283"/>
        <end position="301"/>
    </location>
</feature>
<feature type="region of interest" description="Disordered" evidence="1">
    <location>
        <begin position="1"/>
        <end position="138"/>
    </location>
</feature>
<organism evidence="2 3">
    <name type="scientific">Parascedosporium putredinis</name>
    <dbReference type="NCBI Taxonomy" id="1442378"/>
    <lineage>
        <taxon>Eukaryota</taxon>
        <taxon>Fungi</taxon>
        <taxon>Dikarya</taxon>
        <taxon>Ascomycota</taxon>
        <taxon>Pezizomycotina</taxon>
        <taxon>Sordariomycetes</taxon>
        <taxon>Hypocreomycetidae</taxon>
        <taxon>Microascales</taxon>
        <taxon>Microascaceae</taxon>
        <taxon>Parascedosporium</taxon>
    </lineage>
</organism>
<dbReference type="EMBL" id="CALLCH030000018">
    <property type="protein sequence ID" value="CAI4218775.1"/>
    <property type="molecule type" value="Genomic_DNA"/>
</dbReference>
<comment type="caution">
    <text evidence="2">The sequence shown here is derived from an EMBL/GenBank/DDBJ whole genome shotgun (WGS) entry which is preliminary data.</text>
</comment>
<feature type="compositionally biased region" description="Acidic residues" evidence="1">
    <location>
        <begin position="413"/>
        <end position="425"/>
    </location>
</feature>
<feature type="region of interest" description="Disordered" evidence="1">
    <location>
        <begin position="251"/>
        <end position="308"/>
    </location>
</feature>
<name>A0A9P1HA69_9PEZI</name>
<evidence type="ECO:0000313" key="3">
    <source>
        <dbReference type="Proteomes" id="UP000838763"/>
    </source>
</evidence>